<reference evidence="3" key="1">
    <citation type="submission" date="2021-04" db="EMBL/GenBank/DDBJ databases">
        <authorList>
            <person name="Vanwijnsberghe S."/>
        </authorList>
    </citation>
    <scope>NUCLEOTIDE SEQUENCE</scope>
    <source>
        <strain evidence="3">LMG 31841</strain>
    </source>
</reference>
<feature type="compositionally biased region" description="Low complexity" evidence="1">
    <location>
        <begin position="228"/>
        <end position="239"/>
    </location>
</feature>
<dbReference type="EMBL" id="CAJQZC010000010">
    <property type="protein sequence ID" value="CAG4917370.1"/>
    <property type="molecule type" value="Genomic_DNA"/>
</dbReference>
<evidence type="ECO:0000313" key="3">
    <source>
        <dbReference type="EMBL" id="CAG4917370.1"/>
    </source>
</evidence>
<dbReference type="Proteomes" id="UP000789704">
    <property type="component" value="Unassembled WGS sequence"/>
</dbReference>
<evidence type="ECO:0000256" key="2">
    <source>
        <dbReference type="SAM" id="Phobius"/>
    </source>
</evidence>
<proteinExistence type="predicted"/>
<keyword evidence="2" id="KW-0812">Transmembrane</keyword>
<evidence type="ECO:0000313" key="4">
    <source>
        <dbReference type="Proteomes" id="UP000789704"/>
    </source>
</evidence>
<feature type="transmembrane region" description="Helical" evidence="2">
    <location>
        <begin position="187"/>
        <end position="208"/>
    </location>
</feature>
<comment type="caution">
    <text evidence="3">The sequence shown here is derived from an EMBL/GenBank/DDBJ whole genome shotgun (WGS) entry which is preliminary data.</text>
</comment>
<gene>
    <name evidence="3" type="ORF">LMG31841_04674</name>
</gene>
<dbReference type="AlphaFoldDB" id="A0A9N8X3U7"/>
<feature type="transmembrane region" description="Helical" evidence="2">
    <location>
        <begin position="56"/>
        <end position="79"/>
    </location>
</feature>
<keyword evidence="2" id="KW-1133">Transmembrane helix</keyword>
<keyword evidence="4" id="KW-1185">Reference proteome</keyword>
<dbReference type="RefSeq" id="WP_228882134.1">
    <property type="nucleotide sequence ID" value="NZ_CAJQYX010000001.1"/>
</dbReference>
<feature type="transmembrane region" description="Helical" evidence="2">
    <location>
        <begin position="85"/>
        <end position="106"/>
    </location>
</feature>
<evidence type="ECO:0000256" key="1">
    <source>
        <dbReference type="SAM" id="MobiDB-lite"/>
    </source>
</evidence>
<feature type="region of interest" description="Disordered" evidence="1">
    <location>
        <begin position="217"/>
        <end position="245"/>
    </location>
</feature>
<name>A0A9N8X3U7_9BURK</name>
<accession>A0A9N8X3U7</accession>
<feature type="transmembrane region" description="Helical" evidence="2">
    <location>
        <begin position="15"/>
        <end position="44"/>
    </location>
</feature>
<protein>
    <submittedName>
        <fullName evidence="3">Uncharacterized protein</fullName>
    </submittedName>
</protein>
<organism evidence="3 4">
    <name type="scientific">Paraburkholderia saeva</name>
    <dbReference type="NCBI Taxonomy" id="2777537"/>
    <lineage>
        <taxon>Bacteria</taxon>
        <taxon>Pseudomonadati</taxon>
        <taxon>Pseudomonadota</taxon>
        <taxon>Betaproteobacteria</taxon>
        <taxon>Burkholderiales</taxon>
        <taxon>Burkholderiaceae</taxon>
        <taxon>Paraburkholderia</taxon>
    </lineage>
</organism>
<sequence length="245" mass="25571">MTTLVTHDRLPRISWGAVFAGVILSLVVLLVLGILGAAIGASALAPLQYQDPARGFAFGTGIWAVFMTVAAVLTGAYFAGRCAPALGWLHGILAWAVVVLLTGYFATALVGNTVNFIGNVAATTAEATSDNGQIGKTANSLINSAKQTLQQHGINVPGENAQAAAPSDTQMRESADSASRQVARTTWWAFALLVLGAIIATAAAQLGFRHQPVVETGEREHADSVPVTTTTYTERTTTTGVRRPV</sequence>
<keyword evidence="2" id="KW-0472">Membrane</keyword>